<evidence type="ECO:0000256" key="2">
    <source>
        <dbReference type="ARBA" id="ARBA00022670"/>
    </source>
</evidence>
<proteinExistence type="inferred from homology"/>
<gene>
    <name evidence="9" type="primary">ddpX</name>
    <name evidence="10" type="ORF">E9232_004940</name>
</gene>
<dbReference type="Gene3D" id="3.30.1380.10">
    <property type="match status" value="1"/>
</dbReference>
<keyword evidence="7 9" id="KW-0482">Metalloprotease</keyword>
<keyword evidence="6 9" id="KW-0224">Dipeptidase</keyword>
<sequence length="183" mass="20425">MLLTEIRPEAYDVEIDLRYATPDNLTGRIIYRRAACYLHPEAAAALRKTAAAARAIGLRLRILDAFRPIEAQWRFWEALPDPRYVADPRGGSNHNAGVAVDLTLQDPDGRVLDMGTGFDEIDERSHHASPDIPAEAQRNRVLLAGLMAVTGWESYAFEWWHYQLPGAAAYPRLSDSALNPGML</sequence>
<dbReference type="Pfam" id="PF01427">
    <property type="entry name" value="Peptidase_M15"/>
    <property type="match status" value="1"/>
</dbReference>
<dbReference type="Proteomes" id="UP001262410">
    <property type="component" value="Unassembled WGS sequence"/>
</dbReference>
<feature type="site" description="Transition state stabilizer" evidence="9">
    <location>
        <position position="67"/>
    </location>
</feature>
<keyword evidence="8" id="KW-0961">Cell wall biogenesis/degradation</keyword>
<dbReference type="EMBL" id="JAVDPW010000009">
    <property type="protein sequence ID" value="MDR6292400.1"/>
    <property type="molecule type" value="Genomic_DNA"/>
</dbReference>
<organism evidence="10 11">
    <name type="scientific">Inquilinus ginsengisoli</name>
    <dbReference type="NCBI Taxonomy" id="363840"/>
    <lineage>
        <taxon>Bacteria</taxon>
        <taxon>Pseudomonadati</taxon>
        <taxon>Pseudomonadota</taxon>
        <taxon>Alphaproteobacteria</taxon>
        <taxon>Rhodospirillales</taxon>
        <taxon>Rhodospirillaceae</taxon>
        <taxon>Inquilinus</taxon>
    </lineage>
</organism>
<dbReference type="RefSeq" id="WP_309798468.1">
    <property type="nucleotide sequence ID" value="NZ_JAVDPW010000009.1"/>
</dbReference>
<dbReference type="SUPFAM" id="SSF55166">
    <property type="entry name" value="Hedgehog/DD-peptidase"/>
    <property type="match status" value="1"/>
</dbReference>
<keyword evidence="5 9" id="KW-0862">Zinc</keyword>
<dbReference type="InterPro" id="IPR000755">
    <property type="entry name" value="A_A_dipeptidase"/>
</dbReference>
<comment type="cofactor">
    <cofactor evidence="9">
        <name>Zn(2+)</name>
        <dbReference type="ChEBI" id="CHEBI:29105"/>
    </cofactor>
    <text evidence="9">Binds 1 zinc ion per subunit.</text>
</comment>
<evidence type="ECO:0000256" key="6">
    <source>
        <dbReference type="ARBA" id="ARBA00022997"/>
    </source>
</evidence>
<dbReference type="PANTHER" id="PTHR43126">
    <property type="entry name" value="D-ALANYL-D-ALANINE DIPEPTIDASE"/>
    <property type="match status" value="1"/>
</dbReference>
<evidence type="ECO:0000313" key="10">
    <source>
        <dbReference type="EMBL" id="MDR6292400.1"/>
    </source>
</evidence>
<evidence type="ECO:0000256" key="3">
    <source>
        <dbReference type="ARBA" id="ARBA00022723"/>
    </source>
</evidence>
<comment type="function">
    <text evidence="9">Catalyzes hydrolysis of the D-alanyl-D-alanine dipeptide.</text>
</comment>
<keyword evidence="4 9" id="KW-0378">Hydrolase</keyword>
<name>A0ABU1JUV2_9PROT</name>
<accession>A0ABU1JUV2</accession>
<dbReference type="GO" id="GO:0160237">
    <property type="term" value="F:D-Ala-D-Ala dipeptidase activity"/>
    <property type="evidence" value="ECO:0007669"/>
    <property type="project" value="UniProtKB-EC"/>
</dbReference>
<comment type="caution">
    <text evidence="10">The sequence shown here is derived from an EMBL/GenBank/DDBJ whole genome shotgun (WGS) entry which is preliminary data.</text>
</comment>
<dbReference type="InterPro" id="IPR009045">
    <property type="entry name" value="Zn_M74/Hedgehog-like"/>
</dbReference>
<keyword evidence="3 9" id="KW-0479">Metal-binding</keyword>
<reference evidence="10 11" key="1">
    <citation type="submission" date="2023-07" db="EMBL/GenBank/DDBJ databases">
        <title>Sorghum-associated microbial communities from plants grown in Nebraska, USA.</title>
        <authorList>
            <person name="Schachtman D."/>
        </authorList>
    </citation>
    <scope>NUCLEOTIDE SEQUENCE [LARGE SCALE GENOMIC DNA]</scope>
    <source>
        <strain evidence="10 11">584</strain>
    </source>
</reference>
<feature type="binding site" evidence="9">
    <location>
        <position position="94"/>
    </location>
    <ligand>
        <name>Zn(2+)</name>
        <dbReference type="ChEBI" id="CHEBI:29105"/>
        <note>catalytic</note>
    </ligand>
</feature>
<feature type="binding site" evidence="9">
    <location>
        <position position="161"/>
    </location>
    <ligand>
        <name>Zn(2+)</name>
        <dbReference type="ChEBI" id="CHEBI:29105"/>
        <note>catalytic</note>
    </ligand>
</feature>
<dbReference type="HAMAP" id="MF_01924">
    <property type="entry name" value="A_A_dipeptidase"/>
    <property type="match status" value="1"/>
</dbReference>
<feature type="active site" description="Proton donor/acceptor" evidence="9">
    <location>
        <position position="158"/>
    </location>
</feature>
<protein>
    <recommendedName>
        <fullName evidence="9">D-alanyl-D-alanine dipeptidase</fullName>
        <shortName evidence="9">D-Ala-D-Ala dipeptidase</shortName>
        <ecNumber evidence="9">3.4.13.22</ecNumber>
    </recommendedName>
</protein>
<evidence type="ECO:0000256" key="8">
    <source>
        <dbReference type="ARBA" id="ARBA00023316"/>
    </source>
</evidence>
<evidence type="ECO:0000313" key="11">
    <source>
        <dbReference type="Proteomes" id="UP001262410"/>
    </source>
</evidence>
<dbReference type="EC" id="3.4.13.22" evidence="9"/>
<evidence type="ECO:0000256" key="1">
    <source>
        <dbReference type="ARBA" id="ARBA00001362"/>
    </source>
</evidence>
<dbReference type="PIRSF" id="PIRSF026671">
    <property type="entry name" value="AA_dipeptidase"/>
    <property type="match status" value="1"/>
</dbReference>
<comment type="catalytic activity">
    <reaction evidence="1 9">
        <text>D-alanyl-D-alanine + H2O = 2 D-alanine</text>
        <dbReference type="Rhea" id="RHEA:20661"/>
        <dbReference type="ChEBI" id="CHEBI:15377"/>
        <dbReference type="ChEBI" id="CHEBI:57416"/>
        <dbReference type="ChEBI" id="CHEBI:57822"/>
        <dbReference type="EC" id="3.4.13.22"/>
    </reaction>
</comment>
<evidence type="ECO:0000256" key="5">
    <source>
        <dbReference type="ARBA" id="ARBA00022833"/>
    </source>
</evidence>
<evidence type="ECO:0000256" key="7">
    <source>
        <dbReference type="ARBA" id="ARBA00023049"/>
    </source>
</evidence>
<evidence type="ECO:0000256" key="9">
    <source>
        <dbReference type="HAMAP-Rule" id="MF_01924"/>
    </source>
</evidence>
<feature type="binding site" evidence="9">
    <location>
        <position position="101"/>
    </location>
    <ligand>
        <name>Zn(2+)</name>
        <dbReference type="ChEBI" id="CHEBI:29105"/>
        <note>catalytic</note>
    </ligand>
</feature>
<dbReference type="PANTHER" id="PTHR43126:SF1">
    <property type="entry name" value="D-ALANYL-D-ALANINE DIPEPTIDASE"/>
    <property type="match status" value="1"/>
</dbReference>
<keyword evidence="2 9" id="KW-0645">Protease</keyword>
<dbReference type="NCBIfam" id="NF007557">
    <property type="entry name" value="PRK10178.1"/>
    <property type="match status" value="1"/>
</dbReference>
<keyword evidence="11" id="KW-1185">Reference proteome</keyword>
<comment type="similarity">
    <text evidence="9">Belongs to the peptidase M15D family.</text>
</comment>
<evidence type="ECO:0000256" key="4">
    <source>
        <dbReference type="ARBA" id="ARBA00022801"/>
    </source>
</evidence>
<dbReference type="CDD" id="cd14840">
    <property type="entry name" value="D-Ala-D-Ala_dipeptidase_Aad"/>
    <property type="match status" value="1"/>
</dbReference>